<organism evidence="3 4">
    <name type="scientific">Stentor coeruleus</name>
    <dbReference type="NCBI Taxonomy" id="5963"/>
    <lineage>
        <taxon>Eukaryota</taxon>
        <taxon>Sar</taxon>
        <taxon>Alveolata</taxon>
        <taxon>Ciliophora</taxon>
        <taxon>Postciliodesmatophora</taxon>
        <taxon>Heterotrichea</taxon>
        <taxon>Heterotrichida</taxon>
        <taxon>Stentoridae</taxon>
        <taxon>Stentor</taxon>
    </lineage>
</organism>
<evidence type="ECO:0008006" key="5">
    <source>
        <dbReference type="Google" id="ProtNLM"/>
    </source>
</evidence>
<gene>
    <name evidence="3" type="ORF">SteCoe_5758</name>
</gene>
<evidence type="ECO:0000256" key="2">
    <source>
        <dbReference type="SAM" id="MobiDB-lite"/>
    </source>
</evidence>
<feature type="region of interest" description="Disordered" evidence="2">
    <location>
        <begin position="76"/>
        <end position="101"/>
    </location>
</feature>
<comment type="caution">
    <text evidence="3">The sequence shown here is derived from an EMBL/GenBank/DDBJ whole genome shotgun (WGS) entry which is preliminary data.</text>
</comment>
<dbReference type="EMBL" id="MPUH01000077">
    <property type="protein sequence ID" value="OMJ91614.1"/>
    <property type="molecule type" value="Genomic_DNA"/>
</dbReference>
<feature type="coiled-coil region" evidence="1">
    <location>
        <begin position="250"/>
        <end position="277"/>
    </location>
</feature>
<protein>
    <recommendedName>
        <fullName evidence="5">Translin-associated factor X-interacting protein 1 N-terminal domain-containing protein</fullName>
    </recommendedName>
</protein>
<evidence type="ECO:0000313" key="3">
    <source>
        <dbReference type="EMBL" id="OMJ91614.1"/>
    </source>
</evidence>
<name>A0A1R2CRH5_9CILI</name>
<evidence type="ECO:0000256" key="1">
    <source>
        <dbReference type="SAM" id="Coils"/>
    </source>
</evidence>
<evidence type="ECO:0000313" key="4">
    <source>
        <dbReference type="Proteomes" id="UP000187209"/>
    </source>
</evidence>
<dbReference type="Proteomes" id="UP000187209">
    <property type="component" value="Unassembled WGS sequence"/>
</dbReference>
<keyword evidence="1" id="KW-0175">Coiled coil</keyword>
<reference evidence="3 4" key="1">
    <citation type="submission" date="2016-11" db="EMBL/GenBank/DDBJ databases">
        <title>The macronuclear genome of Stentor coeruleus: a giant cell with tiny introns.</title>
        <authorList>
            <person name="Slabodnick M."/>
            <person name="Ruby J.G."/>
            <person name="Reiff S.B."/>
            <person name="Swart E.C."/>
            <person name="Gosai S."/>
            <person name="Prabakaran S."/>
            <person name="Witkowska E."/>
            <person name="Larue G.E."/>
            <person name="Fisher S."/>
            <person name="Freeman R.M."/>
            <person name="Gunawardena J."/>
            <person name="Chu W."/>
            <person name="Stover N.A."/>
            <person name="Gregory B.D."/>
            <person name="Nowacki M."/>
            <person name="Derisi J."/>
            <person name="Roy S.W."/>
            <person name="Marshall W.F."/>
            <person name="Sood P."/>
        </authorList>
    </citation>
    <scope>NUCLEOTIDE SEQUENCE [LARGE SCALE GENOMIC DNA]</scope>
    <source>
        <strain evidence="3">WM001</strain>
    </source>
</reference>
<keyword evidence="4" id="KW-1185">Reference proteome</keyword>
<dbReference type="AlphaFoldDB" id="A0A1R2CRH5"/>
<sequence>MNNRQKLMVKLKNIIGPNSSIDHIRKNSTKTLSSSKLRDLSPYLNLKLLPKQKNAYPMRKFPQAKRESLINTRIPDTSASTTKIKSPNDLSNTPNLNTPEPQSYRIKKISPNLRLYKKKTSNYKDKISEFGLDYINNRLDALEKKPKSSSIIDYLEIFEIIISKDHIFADSLKRIKNAIYSWKIFCDESHEYIHNLEMKISEKQFINQIIMNKVHDNSKIFDSSSDKSQDAEKNGDAKKPLYTIMPLDEINYLKQENSQLNTKIESMMKEMKIMAEKEQKYVGLISALRDRGYPIEGVFLKDVCWKSKGISNCSAPNSGYASYDELEKKYNGKIDKSFVDFLSSDGSINDSY</sequence>
<accession>A0A1R2CRH5</accession>
<proteinExistence type="predicted"/>